<dbReference type="InterPro" id="IPR052027">
    <property type="entry name" value="PspC"/>
</dbReference>
<evidence type="ECO:0000256" key="1">
    <source>
        <dbReference type="ARBA" id="ARBA00004162"/>
    </source>
</evidence>
<evidence type="ECO:0000256" key="2">
    <source>
        <dbReference type="ARBA" id="ARBA00022475"/>
    </source>
</evidence>
<gene>
    <name evidence="10" type="ORF">SAMN05444412_103366</name>
</gene>
<evidence type="ECO:0000259" key="9">
    <source>
        <dbReference type="Pfam" id="PF22744"/>
    </source>
</evidence>
<dbReference type="Pfam" id="PF22744">
    <property type="entry name" value="Toast-rack_PspC-Cterm"/>
    <property type="match status" value="1"/>
</dbReference>
<comment type="subcellular location">
    <subcellularLocation>
        <location evidence="1">Cell membrane</location>
        <topology evidence="1">Single-pass membrane protein</topology>
    </subcellularLocation>
</comment>
<keyword evidence="2" id="KW-1003">Cell membrane</keyword>
<evidence type="ECO:0000256" key="4">
    <source>
        <dbReference type="ARBA" id="ARBA00022989"/>
    </source>
</evidence>
<feature type="transmembrane region" description="Helical" evidence="6">
    <location>
        <begin position="426"/>
        <end position="445"/>
    </location>
</feature>
<keyword evidence="11" id="KW-1185">Reference proteome</keyword>
<proteinExistence type="predicted"/>
<feature type="domain" description="PspC-related transmembrane region" evidence="8">
    <location>
        <begin position="312"/>
        <end position="452"/>
    </location>
</feature>
<dbReference type="InterPro" id="IPR054319">
    <property type="entry name" value="PspC-rel_ToastRack"/>
</dbReference>
<comment type="caution">
    <text evidence="10">The sequence shown here is derived from an EMBL/GenBank/DDBJ whole genome shotgun (WGS) entry which is preliminary data.</text>
</comment>
<organism evidence="10 11">
    <name type="scientific">Rhodonellum ikkaensis</name>
    <dbReference type="NCBI Taxonomy" id="336829"/>
    <lineage>
        <taxon>Bacteria</taxon>
        <taxon>Pseudomonadati</taxon>
        <taxon>Bacteroidota</taxon>
        <taxon>Cytophagia</taxon>
        <taxon>Cytophagales</taxon>
        <taxon>Cytophagaceae</taxon>
        <taxon>Rhodonellum</taxon>
    </lineage>
</organism>
<evidence type="ECO:0000313" key="11">
    <source>
        <dbReference type="Proteomes" id="UP000199663"/>
    </source>
</evidence>
<feature type="domain" description="PspC-related ToastRack" evidence="9">
    <location>
        <begin position="484"/>
        <end position="609"/>
    </location>
</feature>
<dbReference type="PANTHER" id="PTHR33885:SF3">
    <property type="entry name" value="PHAGE SHOCK PROTEIN C"/>
    <property type="match status" value="1"/>
</dbReference>
<accession>A0A1H3NQ74</accession>
<feature type="transmembrane region" description="Helical" evidence="6">
    <location>
        <begin position="391"/>
        <end position="417"/>
    </location>
</feature>
<keyword evidence="4 6" id="KW-1133">Transmembrane helix</keyword>
<dbReference type="EMBL" id="FNQC01000003">
    <property type="protein sequence ID" value="SDY91076.1"/>
    <property type="molecule type" value="Genomic_DNA"/>
</dbReference>
<dbReference type="InterPro" id="IPR007168">
    <property type="entry name" value="Phageshock_PspC_N"/>
</dbReference>
<dbReference type="PANTHER" id="PTHR33885">
    <property type="entry name" value="PHAGE SHOCK PROTEIN C"/>
    <property type="match status" value="1"/>
</dbReference>
<name>A0A1H3NQ74_9BACT</name>
<feature type="transmembrane region" description="Helical" evidence="6">
    <location>
        <begin position="179"/>
        <end position="198"/>
    </location>
</feature>
<keyword evidence="3 6" id="KW-0812">Transmembrane</keyword>
<evidence type="ECO:0000259" key="8">
    <source>
        <dbReference type="Pfam" id="PF22571"/>
    </source>
</evidence>
<dbReference type="InterPro" id="IPR054321">
    <property type="entry name" value="PspC-rel_TM"/>
</dbReference>
<dbReference type="RefSeq" id="WP_019597328.1">
    <property type="nucleotide sequence ID" value="NZ_FNQC01000003.1"/>
</dbReference>
<evidence type="ECO:0000256" key="6">
    <source>
        <dbReference type="SAM" id="Phobius"/>
    </source>
</evidence>
<dbReference type="Proteomes" id="UP000199663">
    <property type="component" value="Unassembled WGS sequence"/>
</dbReference>
<feature type="transmembrane region" description="Helical" evidence="6">
    <location>
        <begin position="339"/>
        <end position="364"/>
    </location>
</feature>
<dbReference type="Pfam" id="PF22571">
    <property type="entry name" value="LiaI-LiaF-TM_PspC"/>
    <property type="match status" value="1"/>
</dbReference>
<evidence type="ECO:0000256" key="5">
    <source>
        <dbReference type="ARBA" id="ARBA00023136"/>
    </source>
</evidence>
<feature type="domain" description="Phage shock protein PspC N-terminal" evidence="7">
    <location>
        <begin position="209"/>
        <end position="265"/>
    </location>
</feature>
<protein>
    <submittedName>
        <fullName evidence="10">Phage shock protein C (PspC) family protein</fullName>
    </submittedName>
</protein>
<evidence type="ECO:0000313" key="10">
    <source>
        <dbReference type="EMBL" id="SDY91076.1"/>
    </source>
</evidence>
<keyword evidence="5 6" id="KW-0472">Membrane</keyword>
<sequence>MKKTISINISGILFHIEEDGYATLKKYLEAINRHFSHYKDNQEIISDIENRIAEIFLSNLKNNKQVITAENVANLMEKMGTIADFKAMEEDMPETVFGKEKEENDFYKYITPPNLEGKGYKKLTRLENRKILGGVCAGLAHYLAVDPLWTRLVAILLLFSGSLRFGSFGINTFPWNFNFSIGGFALIAYIVLWVILPVSYEDPEDKNIKKLYRNPDDRTLGGVASGLAAYFNVEVIWVRLIFIGLIFAGGAGLVIYLILWIITPAAKSITERIQMKGGAITLDNIETTIKENLNPIPKREESQGRKILLAPFRFLGKVINALGEALGPLGKFLISIIRVIFGLIIFFIGTALTLAPLALLGVYFEVIPQNYSGSGWTNDFPMTWITEIMPVWLALAIAVAILIPGIIILLLGISVLVKKSIIDGRFGLVALGIWLLSLGICAFQVPRMITQFKTEATQSVENPIDVSDKTLILKSVDTRDDSGFFEAVSLKLQGTDNEKPILIQKLKSRGKSYQDALKNAEAIKYNYTMMDSVLTFERGIDLNQMDKFRGQKIDLVLEIPYEKPFVLDKSILSIIKGTIHSNGYKIRDVNSRNHWVFNEMGLLCLTCSNDTKVSKIDSLSRAKFEDAYFMNR</sequence>
<feature type="transmembrane region" description="Helical" evidence="6">
    <location>
        <begin position="243"/>
        <end position="266"/>
    </location>
</feature>
<feature type="transmembrane region" description="Helical" evidence="6">
    <location>
        <begin position="131"/>
        <end position="159"/>
    </location>
</feature>
<dbReference type="Pfam" id="PF04024">
    <property type="entry name" value="PspC"/>
    <property type="match status" value="2"/>
</dbReference>
<feature type="domain" description="Phage shock protein PspC N-terminal" evidence="7">
    <location>
        <begin position="121"/>
        <end position="198"/>
    </location>
</feature>
<evidence type="ECO:0000259" key="7">
    <source>
        <dbReference type="Pfam" id="PF04024"/>
    </source>
</evidence>
<reference evidence="10 11" key="1">
    <citation type="submission" date="2016-10" db="EMBL/GenBank/DDBJ databases">
        <authorList>
            <person name="Varghese N."/>
            <person name="Submissions S."/>
        </authorList>
    </citation>
    <scope>NUCLEOTIDE SEQUENCE [LARGE SCALE GENOMIC DNA]</scope>
    <source>
        <strain evidence="10 11">DSM 17997</strain>
    </source>
</reference>
<evidence type="ECO:0000256" key="3">
    <source>
        <dbReference type="ARBA" id="ARBA00022692"/>
    </source>
</evidence>